<evidence type="ECO:0000313" key="2">
    <source>
        <dbReference type="EMBL" id="NBH29968.1"/>
    </source>
</evidence>
<proteinExistence type="predicted"/>
<gene>
    <name evidence="2" type="ORF">D3Z30_03125</name>
    <name evidence="3" type="ORF">DXC19_02775</name>
</gene>
<comment type="caution">
    <text evidence="3">The sequence shown here is derived from an EMBL/GenBank/DDBJ whole genome shotgun (WGS) entry which is preliminary data.</text>
</comment>
<reference evidence="2 5" key="2">
    <citation type="submission" date="2018-08" db="EMBL/GenBank/DDBJ databases">
        <title>Murine metabolic-syndrome-specific gut microbial biobank.</title>
        <authorList>
            <person name="Liu C."/>
        </authorList>
    </citation>
    <scope>NUCLEOTIDE SEQUENCE [LARGE SCALE GENOMIC DNA]</scope>
    <source>
        <strain evidence="2 5">1XD21-27</strain>
    </source>
</reference>
<reference evidence="3 4" key="1">
    <citation type="submission" date="2018-08" db="EMBL/GenBank/DDBJ databases">
        <title>A genome reference for cultivated species of the human gut microbiota.</title>
        <authorList>
            <person name="Zou Y."/>
            <person name="Xue W."/>
            <person name="Luo G."/>
        </authorList>
    </citation>
    <scope>NUCLEOTIDE SEQUENCE [LARGE SCALE GENOMIC DNA]</scope>
    <source>
        <strain evidence="3 4">OM08-17AT</strain>
    </source>
</reference>
<evidence type="ECO:0000313" key="4">
    <source>
        <dbReference type="Proteomes" id="UP000261016"/>
    </source>
</evidence>
<dbReference type="EMBL" id="QSTD01000001">
    <property type="protein sequence ID" value="RGM32442.1"/>
    <property type="molecule type" value="Genomic_DNA"/>
</dbReference>
<name>A0A8B2ZP83_STAWA</name>
<feature type="transmembrane region" description="Helical" evidence="1">
    <location>
        <begin position="6"/>
        <end position="21"/>
    </location>
</feature>
<keyword evidence="1" id="KW-1133">Transmembrane helix</keyword>
<protein>
    <submittedName>
        <fullName evidence="3">Uncharacterized protein</fullName>
    </submittedName>
</protein>
<evidence type="ECO:0000313" key="5">
    <source>
        <dbReference type="Proteomes" id="UP000481807"/>
    </source>
</evidence>
<sequence>MNDIIVLLIIGIGLVALDYFVDKYLFGNDEHATVYKIGLFIILILLVGFSVEKDILAVLIALLFLMIINKFKIIVKFI</sequence>
<dbReference type="EMBL" id="QXWP01000002">
    <property type="protein sequence ID" value="NBH29968.1"/>
    <property type="molecule type" value="Genomic_DNA"/>
</dbReference>
<dbReference type="Proteomes" id="UP000261016">
    <property type="component" value="Unassembled WGS sequence"/>
</dbReference>
<feature type="transmembrane region" description="Helical" evidence="1">
    <location>
        <begin position="33"/>
        <end position="49"/>
    </location>
</feature>
<organism evidence="3 4">
    <name type="scientific">Staphylococcus warneri</name>
    <dbReference type="NCBI Taxonomy" id="1292"/>
    <lineage>
        <taxon>Bacteria</taxon>
        <taxon>Bacillati</taxon>
        <taxon>Bacillota</taxon>
        <taxon>Bacilli</taxon>
        <taxon>Bacillales</taxon>
        <taxon>Staphylococcaceae</taxon>
        <taxon>Staphylococcus</taxon>
    </lineage>
</organism>
<evidence type="ECO:0000256" key="1">
    <source>
        <dbReference type="SAM" id="Phobius"/>
    </source>
</evidence>
<dbReference type="AlphaFoldDB" id="A0A8B2ZP83"/>
<feature type="transmembrane region" description="Helical" evidence="1">
    <location>
        <begin position="55"/>
        <end position="75"/>
    </location>
</feature>
<evidence type="ECO:0000313" key="3">
    <source>
        <dbReference type="EMBL" id="RGM32442.1"/>
    </source>
</evidence>
<accession>A0A8B2ZP83</accession>
<dbReference type="Proteomes" id="UP000481807">
    <property type="component" value="Unassembled WGS sequence"/>
</dbReference>
<keyword evidence="1" id="KW-0812">Transmembrane</keyword>
<keyword evidence="1" id="KW-0472">Membrane</keyword>